<keyword evidence="1" id="KW-0732">Signal</keyword>
<evidence type="ECO:0000313" key="3">
    <source>
        <dbReference type="Proteomes" id="UP001153555"/>
    </source>
</evidence>
<evidence type="ECO:0000256" key="1">
    <source>
        <dbReference type="SAM" id="SignalP"/>
    </source>
</evidence>
<keyword evidence="3" id="KW-1185">Reference proteome</keyword>
<gene>
    <name evidence="2" type="ORF">SHERM_23278</name>
</gene>
<protein>
    <submittedName>
        <fullName evidence="2">Uncharacterized protein</fullName>
    </submittedName>
</protein>
<dbReference type="Proteomes" id="UP001153555">
    <property type="component" value="Unassembled WGS sequence"/>
</dbReference>
<name>A0A9N7REX5_STRHE</name>
<organism evidence="2 3">
    <name type="scientific">Striga hermonthica</name>
    <name type="common">Purple witchweed</name>
    <name type="synonym">Buchnera hermonthica</name>
    <dbReference type="NCBI Taxonomy" id="68872"/>
    <lineage>
        <taxon>Eukaryota</taxon>
        <taxon>Viridiplantae</taxon>
        <taxon>Streptophyta</taxon>
        <taxon>Embryophyta</taxon>
        <taxon>Tracheophyta</taxon>
        <taxon>Spermatophyta</taxon>
        <taxon>Magnoliopsida</taxon>
        <taxon>eudicotyledons</taxon>
        <taxon>Gunneridae</taxon>
        <taxon>Pentapetalae</taxon>
        <taxon>asterids</taxon>
        <taxon>lamiids</taxon>
        <taxon>Lamiales</taxon>
        <taxon>Orobanchaceae</taxon>
        <taxon>Buchnereae</taxon>
        <taxon>Striga</taxon>
    </lineage>
</organism>
<accession>A0A9N7REX5</accession>
<dbReference type="AlphaFoldDB" id="A0A9N7REX5"/>
<dbReference type="EMBL" id="CACSLK010027752">
    <property type="protein sequence ID" value="CAA0827583.1"/>
    <property type="molecule type" value="Genomic_DNA"/>
</dbReference>
<sequence length="86" mass="9195">MKSSISLSSLIALCLAFCIARSSNADVPCGTVDTKAASYILCLKAGVKNFAGVQDKFLSQIPTACNIKATLRDDLDSFDRFDLDSI</sequence>
<dbReference type="OrthoDB" id="1917968at2759"/>
<proteinExistence type="predicted"/>
<reference evidence="2" key="1">
    <citation type="submission" date="2019-12" db="EMBL/GenBank/DDBJ databases">
        <authorList>
            <person name="Scholes J."/>
        </authorList>
    </citation>
    <scope>NUCLEOTIDE SEQUENCE</scope>
</reference>
<feature type="signal peptide" evidence="1">
    <location>
        <begin position="1"/>
        <end position="25"/>
    </location>
</feature>
<feature type="chain" id="PRO_5040204045" evidence="1">
    <location>
        <begin position="26"/>
        <end position="86"/>
    </location>
</feature>
<evidence type="ECO:0000313" key="2">
    <source>
        <dbReference type="EMBL" id="CAA0827583.1"/>
    </source>
</evidence>
<comment type="caution">
    <text evidence="2">The sequence shown here is derived from an EMBL/GenBank/DDBJ whole genome shotgun (WGS) entry which is preliminary data.</text>
</comment>